<keyword evidence="1" id="KW-0812">Transmembrane</keyword>
<sequence length="217" mass="23959">MTDDIYEAAKNPDNPEGVARLSELARPILGQQANTIQSLNRALSQLTRTALVMIGLVVSGLTLTKSGAGIEFTTIKLGLLFFSTAFLLLGALLGLFTRNYAHGIGASDKLYRDAIEDGYSKSEVNGRISLISGSHISKNSAAIRVLMNRIQFVQLFVGIGTALLSFTVVLFLFPKTPEAVLFVFFEILGVSAILYRWNRDLKKKRENMERAEFPEFH</sequence>
<name>A0ABD5NAT9_9EURY</name>
<gene>
    <name evidence="2" type="ORF">ACFOKC_00895</name>
</gene>
<keyword evidence="3" id="KW-1185">Reference proteome</keyword>
<feature type="transmembrane region" description="Helical" evidence="1">
    <location>
        <begin position="152"/>
        <end position="173"/>
    </location>
</feature>
<feature type="transmembrane region" description="Helical" evidence="1">
    <location>
        <begin position="75"/>
        <end position="96"/>
    </location>
</feature>
<accession>A0ABD5NAT9</accession>
<dbReference type="EMBL" id="JBHRWN010000002">
    <property type="protein sequence ID" value="MFC3476272.1"/>
    <property type="molecule type" value="Genomic_DNA"/>
</dbReference>
<protein>
    <submittedName>
        <fullName evidence="2">Uncharacterized protein</fullName>
    </submittedName>
</protein>
<feature type="transmembrane region" description="Helical" evidence="1">
    <location>
        <begin position="46"/>
        <end position="63"/>
    </location>
</feature>
<evidence type="ECO:0000256" key="1">
    <source>
        <dbReference type="SAM" id="Phobius"/>
    </source>
</evidence>
<dbReference type="AlphaFoldDB" id="A0ABD5NAT9"/>
<dbReference type="Proteomes" id="UP001595660">
    <property type="component" value="Unassembled WGS sequence"/>
</dbReference>
<feature type="transmembrane region" description="Helical" evidence="1">
    <location>
        <begin position="179"/>
        <end position="198"/>
    </location>
</feature>
<organism evidence="2 3">
    <name type="scientific">Halobacterium litoreum</name>
    <dbReference type="NCBI Taxonomy" id="2039234"/>
    <lineage>
        <taxon>Archaea</taxon>
        <taxon>Methanobacteriati</taxon>
        <taxon>Methanobacteriota</taxon>
        <taxon>Stenosarchaea group</taxon>
        <taxon>Halobacteria</taxon>
        <taxon>Halobacteriales</taxon>
        <taxon>Halobacteriaceae</taxon>
        <taxon>Halobacterium</taxon>
    </lineage>
</organism>
<comment type="caution">
    <text evidence="2">The sequence shown here is derived from an EMBL/GenBank/DDBJ whole genome shotgun (WGS) entry which is preliminary data.</text>
</comment>
<dbReference type="GeneID" id="69117818"/>
<keyword evidence="1" id="KW-0472">Membrane</keyword>
<dbReference type="RefSeq" id="WP_232569006.1">
    <property type="nucleotide sequence ID" value="NZ_CP089466.1"/>
</dbReference>
<evidence type="ECO:0000313" key="2">
    <source>
        <dbReference type="EMBL" id="MFC3476272.1"/>
    </source>
</evidence>
<evidence type="ECO:0000313" key="3">
    <source>
        <dbReference type="Proteomes" id="UP001595660"/>
    </source>
</evidence>
<reference evidence="2 3" key="1">
    <citation type="journal article" date="2019" name="Int. J. Syst. Evol. Microbiol.">
        <title>The Global Catalogue of Microorganisms (GCM) 10K type strain sequencing project: providing services to taxonomists for standard genome sequencing and annotation.</title>
        <authorList>
            <consortium name="The Broad Institute Genomics Platform"/>
            <consortium name="The Broad Institute Genome Sequencing Center for Infectious Disease"/>
            <person name="Wu L."/>
            <person name="Ma J."/>
        </authorList>
    </citation>
    <scope>NUCLEOTIDE SEQUENCE [LARGE SCALE GENOMIC DNA]</scope>
    <source>
        <strain evidence="2 3">CGMCC 1.12562</strain>
    </source>
</reference>
<proteinExistence type="predicted"/>
<keyword evidence="1" id="KW-1133">Transmembrane helix</keyword>